<feature type="domain" description="PepSY" evidence="2">
    <location>
        <begin position="45"/>
        <end position="103"/>
    </location>
</feature>
<feature type="chain" id="PRO_5046046222" evidence="1">
    <location>
        <begin position="19"/>
        <end position="113"/>
    </location>
</feature>
<proteinExistence type="predicted"/>
<evidence type="ECO:0000313" key="4">
    <source>
        <dbReference type="Proteomes" id="UP001596056"/>
    </source>
</evidence>
<dbReference type="Pfam" id="PF03413">
    <property type="entry name" value="PepSY"/>
    <property type="match status" value="1"/>
</dbReference>
<reference evidence="4" key="1">
    <citation type="journal article" date="2019" name="Int. J. Syst. Evol. Microbiol.">
        <title>The Global Catalogue of Microorganisms (GCM) 10K type strain sequencing project: providing services to taxonomists for standard genome sequencing and annotation.</title>
        <authorList>
            <consortium name="The Broad Institute Genomics Platform"/>
            <consortium name="The Broad Institute Genome Sequencing Center for Infectious Disease"/>
            <person name="Wu L."/>
            <person name="Ma J."/>
        </authorList>
    </citation>
    <scope>NUCLEOTIDE SEQUENCE [LARGE SCALE GENOMIC DNA]</scope>
    <source>
        <strain evidence="4">KACC 11588</strain>
    </source>
</reference>
<evidence type="ECO:0000259" key="2">
    <source>
        <dbReference type="Pfam" id="PF03413"/>
    </source>
</evidence>
<name>A0ABW0SEX6_9RHOB</name>
<comment type="caution">
    <text evidence="3">The sequence shown here is derived from an EMBL/GenBank/DDBJ whole genome shotgun (WGS) entry which is preliminary data.</text>
</comment>
<dbReference type="EMBL" id="JBHSNA010000016">
    <property type="protein sequence ID" value="MFC5567553.1"/>
    <property type="molecule type" value="Genomic_DNA"/>
</dbReference>
<accession>A0ABW0SEX6</accession>
<protein>
    <submittedName>
        <fullName evidence="3">PepSY domain-containing protein</fullName>
    </submittedName>
</protein>
<keyword evidence="4" id="KW-1185">Reference proteome</keyword>
<dbReference type="Gene3D" id="3.10.450.40">
    <property type="match status" value="1"/>
</dbReference>
<dbReference type="RefSeq" id="WP_209842371.1">
    <property type="nucleotide sequence ID" value="NZ_JAGGJP010000015.1"/>
</dbReference>
<dbReference type="Proteomes" id="UP001596056">
    <property type="component" value="Unassembled WGS sequence"/>
</dbReference>
<sequence length="113" mass="12189">MRRLVLALLLLGPATASGQEADDDPELPADGDRARAAVARGEILALSELLPRLEASFPGEVLDIDLDLDARGRIDEYEFEVLTPEGRLIEVDMDAATGQITEVSDEDPDGEDD</sequence>
<evidence type="ECO:0000256" key="1">
    <source>
        <dbReference type="SAM" id="SignalP"/>
    </source>
</evidence>
<dbReference type="InterPro" id="IPR025711">
    <property type="entry name" value="PepSY"/>
</dbReference>
<organism evidence="3 4">
    <name type="scientific">Rubellimicrobium aerolatum</name>
    <dbReference type="NCBI Taxonomy" id="490979"/>
    <lineage>
        <taxon>Bacteria</taxon>
        <taxon>Pseudomonadati</taxon>
        <taxon>Pseudomonadota</taxon>
        <taxon>Alphaproteobacteria</taxon>
        <taxon>Rhodobacterales</taxon>
        <taxon>Roseobacteraceae</taxon>
        <taxon>Rubellimicrobium</taxon>
    </lineage>
</organism>
<evidence type="ECO:0000313" key="3">
    <source>
        <dbReference type="EMBL" id="MFC5567553.1"/>
    </source>
</evidence>
<keyword evidence="1" id="KW-0732">Signal</keyword>
<feature type="signal peptide" evidence="1">
    <location>
        <begin position="1"/>
        <end position="18"/>
    </location>
</feature>
<gene>
    <name evidence="3" type="ORF">ACFPOC_14160</name>
</gene>